<dbReference type="PANTHER" id="PTHR10000:SF8">
    <property type="entry name" value="HAD SUPERFAMILY HYDROLASE-LIKE, TYPE 3"/>
    <property type="match status" value="1"/>
</dbReference>
<reference evidence="1" key="1">
    <citation type="submission" date="2020-10" db="EMBL/GenBank/DDBJ databases">
        <authorList>
            <person name="Gilroy R."/>
        </authorList>
    </citation>
    <scope>NUCLEOTIDE SEQUENCE</scope>
    <source>
        <strain evidence="1">9366</strain>
    </source>
</reference>
<protein>
    <submittedName>
        <fullName evidence="1">HAD family phosphatase</fullName>
    </submittedName>
</protein>
<evidence type="ECO:0000313" key="2">
    <source>
        <dbReference type="Proteomes" id="UP000824145"/>
    </source>
</evidence>
<proteinExistence type="predicted"/>
<dbReference type="Pfam" id="PF08282">
    <property type="entry name" value="Hydrolase_3"/>
    <property type="match status" value="1"/>
</dbReference>
<dbReference type="InterPro" id="IPR006379">
    <property type="entry name" value="HAD-SF_hydro_IIB"/>
</dbReference>
<dbReference type="AlphaFoldDB" id="A0A9D1MMB2"/>
<dbReference type="InterPro" id="IPR036412">
    <property type="entry name" value="HAD-like_sf"/>
</dbReference>
<sequence>MKYKAIFSDFDGTISRSDNTVSEKVKRAIGKYVAAGGRFVLATGRLFSAAYPRALELGLHGKMIVYQGGGIFDIDSQKPCYLNTIETKSAVKLLRGLEKLDFCENLAYFDDKCHCARESEYVDVFCDICGVPSYPAQMPLSDYIEQNGIKPVKVLSLMMPERTEEFLTYGRKLAGGEMTFVRSHKSVVEILPEGINKGAAVKRLCAEFGLDRSEVICMGDSENDASMFPCAGLAVAAGNAMPALKEKADLVGVSNDEDFAAWVIENYAMR</sequence>
<evidence type="ECO:0000313" key="1">
    <source>
        <dbReference type="EMBL" id="HIU62912.1"/>
    </source>
</evidence>
<comment type="caution">
    <text evidence="1">The sequence shown here is derived from an EMBL/GenBank/DDBJ whole genome shotgun (WGS) entry which is preliminary data.</text>
</comment>
<reference evidence="1" key="2">
    <citation type="journal article" date="2021" name="PeerJ">
        <title>Extensive microbial diversity within the chicken gut microbiome revealed by metagenomics and culture.</title>
        <authorList>
            <person name="Gilroy R."/>
            <person name="Ravi A."/>
            <person name="Getino M."/>
            <person name="Pursley I."/>
            <person name="Horton D.L."/>
            <person name="Alikhan N.F."/>
            <person name="Baker D."/>
            <person name="Gharbi K."/>
            <person name="Hall N."/>
            <person name="Watson M."/>
            <person name="Adriaenssens E.M."/>
            <person name="Foster-Nyarko E."/>
            <person name="Jarju S."/>
            <person name="Secka A."/>
            <person name="Antonio M."/>
            <person name="Oren A."/>
            <person name="Chaudhuri R.R."/>
            <person name="La Ragione R."/>
            <person name="Hildebrand F."/>
            <person name="Pallen M.J."/>
        </authorList>
    </citation>
    <scope>NUCLEOTIDE SEQUENCE</scope>
    <source>
        <strain evidence="1">9366</strain>
    </source>
</reference>
<dbReference type="Gene3D" id="3.40.50.1000">
    <property type="entry name" value="HAD superfamily/HAD-like"/>
    <property type="match status" value="1"/>
</dbReference>
<dbReference type="GO" id="GO:0005829">
    <property type="term" value="C:cytosol"/>
    <property type="evidence" value="ECO:0007669"/>
    <property type="project" value="TreeGrafter"/>
</dbReference>
<dbReference type="Proteomes" id="UP000824145">
    <property type="component" value="Unassembled WGS sequence"/>
</dbReference>
<dbReference type="InterPro" id="IPR000150">
    <property type="entry name" value="Cof"/>
</dbReference>
<accession>A0A9D1MMB2</accession>
<gene>
    <name evidence="1" type="ORF">IAB07_03985</name>
</gene>
<dbReference type="GO" id="GO:0000287">
    <property type="term" value="F:magnesium ion binding"/>
    <property type="evidence" value="ECO:0007669"/>
    <property type="project" value="TreeGrafter"/>
</dbReference>
<dbReference type="PANTHER" id="PTHR10000">
    <property type="entry name" value="PHOSPHOSERINE PHOSPHATASE"/>
    <property type="match status" value="1"/>
</dbReference>
<dbReference type="SUPFAM" id="SSF56784">
    <property type="entry name" value="HAD-like"/>
    <property type="match status" value="1"/>
</dbReference>
<dbReference type="CDD" id="cd07516">
    <property type="entry name" value="HAD_Pase"/>
    <property type="match status" value="1"/>
</dbReference>
<dbReference type="EMBL" id="DVNJ01000020">
    <property type="protein sequence ID" value="HIU62912.1"/>
    <property type="molecule type" value="Genomic_DNA"/>
</dbReference>
<name>A0A9D1MMB2_9FIRM</name>
<organism evidence="1 2">
    <name type="scientific">Candidatus Caccalectryoclostridium excrementigallinarum</name>
    <dbReference type="NCBI Taxonomy" id="2840710"/>
    <lineage>
        <taxon>Bacteria</taxon>
        <taxon>Bacillati</taxon>
        <taxon>Bacillota</taxon>
        <taxon>Clostridia</taxon>
        <taxon>Christensenellales</taxon>
        <taxon>Christensenellaceae</taxon>
        <taxon>Christensenellaceae incertae sedis</taxon>
        <taxon>Candidatus Caccalectryoclostridium</taxon>
    </lineage>
</organism>
<dbReference type="NCBIfam" id="TIGR00099">
    <property type="entry name" value="Cof-subfamily"/>
    <property type="match status" value="1"/>
</dbReference>
<dbReference type="Gene3D" id="3.30.1240.10">
    <property type="match status" value="1"/>
</dbReference>
<dbReference type="GO" id="GO:0016791">
    <property type="term" value="F:phosphatase activity"/>
    <property type="evidence" value="ECO:0007669"/>
    <property type="project" value="TreeGrafter"/>
</dbReference>
<dbReference type="InterPro" id="IPR023214">
    <property type="entry name" value="HAD_sf"/>
</dbReference>
<dbReference type="NCBIfam" id="TIGR01484">
    <property type="entry name" value="HAD-SF-IIB"/>
    <property type="match status" value="1"/>
</dbReference>